<feature type="region of interest" description="Disordered" evidence="4">
    <location>
        <begin position="392"/>
        <end position="421"/>
    </location>
</feature>
<feature type="domain" description="Saposin B-type" evidence="5">
    <location>
        <begin position="637"/>
        <end position="718"/>
    </location>
</feature>
<dbReference type="SMART" id="SM00741">
    <property type="entry name" value="SapB"/>
    <property type="match status" value="2"/>
</dbReference>
<evidence type="ECO:0000256" key="2">
    <source>
        <dbReference type="ARBA" id="ARBA00023157"/>
    </source>
</evidence>
<evidence type="ECO:0000256" key="4">
    <source>
        <dbReference type="SAM" id="MobiDB-lite"/>
    </source>
</evidence>
<sequence length="813" mass="90521">MDSDARPRHPISAGKRPDPPLESPAKGTSMADQVWTPEKPARLPRRSGNRSIAFSVKEVRKVALGLQTAADRSDHSRSGNDDDLQSVEQQLGASSVPGFSPKSSKARGVIKLPEKYEILCEFFNCMESSIRLLRLKGSMCTFANILSSIQHLTERRFTYAHLAQLKYIMPEAIIIKKVILHDEATCCMKPELQVTLQVDAVAKNINGKTESGYSILRKVFRERIVGFNKEHPEGDDVPEEQLPHPFNQTKPSVLPIVSNASAKLTCTKPSSSTTSHQQFSVPSHLSQSFQRRFSRKFPTHGSEQTPLMSFGKACPKDDLSVPLASSPSKCNLKPPIYRSSMLGSPISSTISSTCGTGEEKTQKFIRTDNFPHKEQNVKEGTPARLVSTPLRLMSNTPDMPTPKRCRTTSSCDSPPLNKSVKRSTRTKLFMTPTKSAKAGDEEYGDRSLSADDDILNIIPESLLQSVHPWTFLCYGSFVFKASKIKEKERKTAQEEEAGVSNAIRRQTLIASLPSIFDMILLIFQSWKRSVMTKNELIYKLLSSNCKIVDRGEVEEQLKLLFELVPDWISEKIASSGDILLSVGHQIQKRFDKGEGRMEAGTLSIFAILLIILADANAILGVDSLMDQGNMAYNMNGKSNPCSSCLEASRHAQKSLDDLILFSDIRSLSSEACHILPSQLKNKCLDKSQAHIDQAQFFLQHLFHEGSLCNNTGLCLDESFSPDDDILTSLINESTENGETTCHECSRAIRNIIEGAQSAKVRKKMRQLLVEQCEEHHKLSEKQCKLTVIKYGSRMMSKLAEMEANDLCHMMSLC</sequence>
<dbReference type="GO" id="GO:0070182">
    <property type="term" value="F:DNA polymerase binding"/>
    <property type="evidence" value="ECO:0007669"/>
    <property type="project" value="TreeGrafter"/>
</dbReference>
<dbReference type="GO" id="GO:0071163">
    <property type="term" value="P:DNA replication preinitiation complex assembly"/>
    <property type="evidence" value="ECO:0007669"/>
    <property type="project" value="InterPro"/>
</dbReference>
<dbReference type="Pfam" id="PF16679">
    <property type="entry name" value="CDT1_C"/>
    <property type="match status" value="1"/>
</dbReference>
<evidence type="ECO:0000313" key="7">
    <source>
        <dbReference type="Proteomes" id="UP001055439"/>
    </source>
</evidence>
<dbReference type="SUPFAM" id="SSF46785">
    <property type="entry name" value="Winged helix' DNA-binding domain"/>
    <property type="match status" value="1"/>
</dbReference>
<keyword evidence="2" id="KW-1015">Disulfide bond</keyword>
<keyword evidence="7" id="KW-1185">Reference proteome</keyword>
<evidence type="ECO:0000259" key="5">
    <source>
        <dbReference type="PROSITE" id="PS50015"/>
    </source>
</evidence>
<dbReference type="GO" id="GO:0003677">
    <property type="term" value="F:DNA binding"/>
    <property type="evidence" value="ECO:0007669"/>
    <property type="project" value="InterPro"/>
</dbReference>
<protein>
    <submittedName>
        <fullName evidence="6">Membrane-associated apoptosis protein</fullName>
    </submittedName>
</protein>
<dbReference type="InterPro" id="IPR011001">
    <property type="entry name" value="Saposin-like"/>
</dbReference>
<dbReference type="OrthoDB" id="548214at2759"/>
<dbReference type="InterPro" id="IPR032054">
    <property type="entry name" value="Cdt1_C"/>
</dbReference>
<dbReference type="InterPro" id="IPR045173">
    <property type="entry name" value="Cdt1"/>
</dbReference>
<reference evidence="6" key="1">
    <citation type="submission" date="2022-05" db="EMBL/GenBank/DDBJ databases">
        <title>The Musa troglodytarum L. genome provides insights into the mechanism of non-climacteric behaviour and enrichment of carotenoids.</title>
        <authorList>
            <person name="Wang J."/>
        </authorList>
    </citation>
    <scope>NUCLEOTIDE SEQUENCE</scope>
    <source>
        <tissue evidence="6">Leaf</tissue>
    </source>
</reference>
<dbReference type="AlphaFoldDB" id="A0A9E7L4S8"/>
<dbReference type="SMART" id="SM01075">
    <property type="entry name" value="CDT1"/>
    <property type="match status" value="1"/>
</dbReference>
<dbReference type="Pfam" id="PF08839">
    <property type="entry name" value="CDT1"/>
    <property type="match status" value="1"/>
</dbReference>
<dbReference type="InterPro" id="IPR036390">
    <property type="entry name" value="WH_DNA-bd_sf"/>
</dbReference>
<organism evidence="6 7">
    <name type="scientific">Musa troglodytarum</name>
    <name type="common">fe'i banana</name>
    <dbReference type="NCBI Taxonomy" id="320322"/>
    <lineage>
        <taxon>Eukaryota</taxon>
        <taxon>Viridiplantae</taxon>
        <taxon>Streptophyta</taxon>
        <taxon>Embryophyta</taxon>
        <taxon>Tracheophyta</taxon>
        <taxon>Spermatophyta</taxon>
        <taxon>Magnoliopsida</taxon>
        <taxon>Liliopsida</taxon>
        <taxon>Zingiberales</taxon>
        <taxon>Musaceae</taxon>
        <taxon>Musa</taxon>
    </lineage>
</organism>
<evidence type="ECO:0000256" key="3">
    <source>
        <dbReference type="ARBA" id="ARBA00023306"/>
    </source>
</evidence>
<keyword evidence="3" id="KW-0131">Cell cycle</keyword>
<dbReference type="PANTHER" id="PTHR28637:SF1">
    <property type="entry name" value="DNA REPLICATION FACTOR CDT1"/>
    <property type="match status" value="1"/>
</dbReference>
<comment type="similarity">
    <text evidence="1">Belongs to the Cdt1 family.</text>
</comment>
<dbReference type="Gene3D" id="1.10.10.1420">
    <property type="entry name" value="DNA replication factor Cdt1, C-terminal WH domain"/>
    <property type="match status" value="1"/>
</dbReference>
<feature type="region of interest" description="Disordered" evidence="4">
    <location>
        <begin position="265"/>
        <end position="285"/>
    </location>
</feature>
<accession>A0A9E7L4S8</accession>
<proteinExistence type="inferred from homology"/>
<dbReference type="GO" id="GO:0030174">
    <property type="term" value="P:regulation of DNA-templated DNA replication initiation"/>
    <property type="evidence" value="ECO:0007669"/>
    <property type="project" value="InterPro"/>
</dbReference>
<evidence type="ECO:0000256" key="1">
    <source>
        <dbReference type="ARBA" id="ARBA00008356"/>
    </source>
</evidence>
<dbReference type="GO" id="GO:0000278">
    <property type="term" value="P:mitotic cell cycle"/>
    <property type="evidence" value="ECO:0007669"/>
    <property type="project" value="TreeGrafter"/>
</dbReference>
<gene>
    <name evidence="6" type="ORF">MUK42_14462</name>
</gene>
<name>A0A9E7L4S8_9LILI</name>
<dbReference type="EMBL" id="CP097511">
    <property type="protein sequence ID" value="URE44167.1"/>
    <property type="molecule type" value="Genomic_DNA"/>
</dbReference>
<dbReference type="InterPro" id="IPR014939">
    <property type="entry name" value="CDT1_Gemini-bd-like"/>
</dbReference>
<evidence type="ECO:0000313" key="6">
    <source>
        <dbReference type="EMBL" id="URE44167.1"/>
    </source>
</evidence>
<dbReference type="PANTHER" id="PTHR28637">
    <property type="entry name" value="DNA REPLICATION FACTOR CDT1"/>
    <property type="match status" value="1"/>
</dbReference>
<dbReference type="InterPro" id="IPR008139">
    <property type="entry name" value="SaposinB_dom"/>
</dbReference>
<dbReference type="PROSITE" id="PS50015">
    <property type="entry name" value="SAP_B"/>
    <property type="match status" value="2"/>
</dbReference>
<feature type="region of interest" description="Disordered" evidence="4">
    <location>
        <begin position="1"/>
        <end position="50"/>
    </location>
</feature>
<dbReference type="Proteomes" id="UP001055439">
    <property type="component" value="Chromosome 9"/>
</dbReference>
<feature type="domain" description="Saposin B-type" evidence="5">
    <location>
        <begin position="737"/>
        <end position="813"/>
    </location>
</feature>
<dbReference type="GO" id="GO:0005634">
    <property type="term" value="C:nucleus"/>
    <property type="evidence" value="ECO:0007669"/>
    <property type="project" value="TreeGrafter"/>
</dbReference>
<dbReference type="GO" id="GO:0000076">
    <property type="term" value="P:DNA replication checkpoint signaling"/>
    <property type="evidence" value="ECO:0007669"/>
    <property type="project" value="TreeGrafter"/>
</dbReference>
<dbReference type="SUPFAM" id="SSF47862">
    <property type="entry name" value="Saposin"/>
    <property type="match status" value="2"/>
</dbReference>
<dbReference type="CDD" id="cd08767">
    <property type="entry name" value="Cdt1_c"/>
    <property type="match status" value="1"/>
</dbReference>
<dbReference type="InterPro" id="IPR038090">
    <property type="entry name" value="Cdt1_C_WH_dom_sf"/>
</dbReference>
<dbReference type="CDD" id="cd08674">
    <property type="entry name" value="Cdt1_m"/>
    <property type="match status" value="1"/>
</dbReference>
<dbReference type="Gene3D" id="1.10.225.10">
    <property type="entry name" value="Saposin-like"/>
    <property type="match status" value="2"/>
</dbReference>